<dbReference type="PANTHER" id="PTHR22753">
    <property type="entry name" value="TRANSMEMBRANE PROTEIN 68"/>
    <property type="match status" value="1"/>
</dbReference>
<dbReference type="GO" id="GO:0004144">
    <property type="term" value="F:diacylglycerol O-acyltransferase activity"/>
    <property type="evidence" value="ECO:0007669"/>
    <property type="project" value="UniProtKB-ARBA"/>
</dbReference>
<reference evidence="4" key="1">
    <citation type="submission" date="2019-11" db="EMBL/GenBank/DDBJ databases">
        <authorList>
            <person name="Liu Y."/>
            <person name="Hou J."/>
            <person name="Li T.-Q."/>
            <person name="Guan C.-H."/>
            <person name="Wu X."/>
            <person name="Wu H.-Z."/>
            <person name="Ling F."/>
            <person name="Zhang R."/>
            <person name="Shi X.-G."/>
            <person name="Ren J.-P."/>
            <person name="Chen E.-F."/>
            <person name="Sun J.-M."/>
        </authorList>
    </citation>
    <scope>NUCLEOTIDE SEQUENCE</scope>
    <source>
        <strain evidence="4">Adult_tree_wgs_1</strain>
        <tissue evidence="4">Leaves</tissue>
    </source>
</reference>
<dbReference type="GO" id="GO:0016020">
    <property type="term" value="C:membrane"/>
    <property type="evidence" value="ECO:0007669"/>
    <property type="project" value="TreeGrafter"/>
</dbReference>
<dbReference type="InterPro" id="IPR007130">
    <property type="entry name" value="DAGAT"/>
</dbReference>
<dbReference type="Pfam" id="PF03982">
    <property type="entry name" value="DAGAT"/>
    <property type="match status" value="1"/>
</dbReference>
<dbReference type="CDD" id="cd07987">
    <property type="entry name" value="LPLAT_MGAT-like"/>
    <property type="match status" value="1"/>
</dbReference>
<comment type="similarity">
    <text evidence="1">Belongs to the diacylglycerol acyltransferase family.</text>
</comment>
<dbReference type="InterPro" id="IPR029058">
    <property type="entry name" value="AB_hydrolase_fold"/>
</dbReference>
<keyword evidence="3" id="KW-0012">Acyltransferase</keyword>
<dbReference type="Proteomes" id="UP000626092">
    <property type="component" value="Unassembled WGS sequence"/>
</dbReference>
<dbReference type="GO" id="GO:0019432">
    <property type="term" value="P:triglyceride biosynthetic process"/>
    <property type="evidence" value="ECO:0007669"/>
    <property type="project" value="UniProtKB-ARBA"/>
</dbReference>
<evidence type="ECO:0000256" key="2">
    <source>
        <dbReference type="ARBA" id="ARBA00022679"/>
    </source>
</evidence>
<evidence type="ECO:0000313" key="5">
    <source>
        <dbReference type="Proteomes" id="UP000626092"/>
    </source>
</evidence>
<dbReference type="PANTHER" id="PTHR22753:SF24">
    <property type="entry name" value="ESTERASE_LIPASE_THIOESTERASE FAMILY PROTEIN"/>
    <property type="match status" value="1"/>
</dbReference>
<name>A0A834GEN9_RHOSS</name>
<dbReference type="EMBL" id="WJXA01000010">
    <property type="protein sequence ID" value="KAF7128993.1"/>
    <property type="molecule type" value="Genomic_DNA"/>
</dbReference>
<evidence type="ECO:0000313" key="4">
    <source>
        <dbReference type="EMBL" id="KAF7128993.1"/>
    </source>
</evidence>
<dbReference type="SUPFAM" id="SSF53474">
    <property type="entry name" value="alpha/beta-Hydrolases"/>
    <property type="match status" value="1"/>
</dbReference>
<dbReference type="Gene3D" id="3.40.50.1820">
    <property type="entry name" value="alpha/beta hydrolase"/>
    <property type="match status" value="1"/>
</dbReference>
<protein>
    <recommendedName>
        <fullName evidence="6">Acyltransferase</fullName>
    </recommendedName>
</protein>
<proteinExistence type="inferred from homology"/>
<sequence length="514" mass="57738">MREFSPRKLKFQLVGAPLRMVTAIVEKGLLPLQQTVGELSKAIIDLSSYLSVLAEVLPGDTLLWKLQMLRSASAYANSRLHAVKARTLILSSGKDQLLPSQEEGERLRRILPKCEIRKFSDSNHAILLEDGVDLVTIIKGSSFYRRAKVLDYASDYFPPSPSEFKKIYESCRWIEVATAPVMLSTLENGNIVKGLAGIPSKGPVLFVGYHMLLGLEVISLVSRFWAERNILVRGIAHPMLFEGSNTTVDVSAYDTLRVMGAVPVSGSNLYKLLSLNSHVLLYPGGVREALHRKGEEYKLFWPERSEFVRMAARFGATIIPFGAVGEDDLAQVVFDYEDQMKIPFLKDELEKMREGNITLRYLSFFSWDDVAQEARTEARFQQLEHHRVGLVKEKDDDTDGEDVENPFAIGATGAGRTNGGGYYQPGGGGMEVATDLRDVRQWEAGLNFEDRSARVPGGLTPEKKFLDWVTTIDKIMEFKQVLEDIWVSLIATRFRGRAAAWWQQLKLLNKITKT</sequence>
<keyword evidence="5" id="KW-1185">Reference proteome</keyword>
<evidence type="ECO:0000256" key="1">
    <source>
        <dbReference type="ARBA" id="ARBA00005420"/>
    </source>
</evidence>
<evidence type="ECO:0008006" key="6">
    <source>
        <dbReference type="Google" id="ProtNLM"/>
    </source>
</evidence>
<dbReference type="AlphaFoldDB" id="A0A834GEN9"/>
<keyword evidence="2" id="KW-0808">Transferase</keyword>
<evidence type="ECO:0000256" key="3">
    <source>
        <dbReference type="ARBA" id="ARBA00023315"/>
    </source>
</evidence>
<organism evidence="4 5">
    <name type="scientific">Rhododendron simsii</name>
    <name type="common">Sims's rhododendron</name>
    <dbReference type="NCBI Taxonomy" id="118357"/>
    <lineage>
        <taxon>Eukaryota</taxon>
        <taxon>Viridiplantae</taxon>
        <taxon>Streptophyta</taxon>
        <taxon>Embryophyta</taxon>
        <taxon>Tracheophyta</taxon>
        <taxon>Spermatophyta</taxon>
        <taxon>Magnoliopsida</taxon>
        <taxon>eudicotyledons</taxon>
        <taxon>Gunneridae</taxon>
        <taxon>Pentapetalae</taxon>
        <taxon>asterids</taxon>
        <taxon>Ericales</taxon>
        <taxon>Ericaceae</taxon>
        <taxon>Ericoideae</taxon>
        <taxon>Rhodoreae</taxon>
        <taxon>Rhododendron</taxon>
    </lineage>
</organism>
<accession>A0A834GEN9</accession>
<dbReference type="OrthoDB" id="44277at2759"/>
<comment type="caution">
    <text evidence="4">The sequence shown here is derived from an EMBL/GenBank/DDBJ whole genome shotgun (WGS) entry which is preliminary data.</text>
</comment>
<gene>
    <name evidence="4" type="ORF">RHSIM_Rhsim10G0002800</name>
</gene>